<dbReference type="EMBL" id="CAJNNV010019483">
    <property type="protein sequence ID" value="CAE8606576.1"/>
    <property type="molecule type" value="Genomic_DNA"/>
</dbReference>
<name>A0A813F827_POLGL</name>
<protein>
    <submittedName>
        <fullName evidence="1">Uncharacterized protein</fullName>
    </submittedName>
</protein>
<gene>
    <name evidence="1" type="ORF">PGLA1383_LOCUS24558</name>
</gene>
<organism evidence="1 2">
    <name type="scientific">Polarella glacialis</name>
    <name type="common">Dinoflagellate</name>
    <dbReference type="NCBI Taxonomy" id="89957"/>
    <lineage>
        <taxon>Eukaryota</taxon>
        <taxon>Sar</taxon>
        <taxon>Alveolata</taxon>
        <taxon>Dinophyceae</taxon>
        <taxon>Suessiales</taxon>
        <taxon>Suessiaceae</taxon>
        <taxon>Polarella</taxon>
    </lineage>
</organism>
<reference evidence="1" key="1">
    <citation type="submission" date="2021-02" db="EMBL/GenBank/DDBJ databases">
        <authorList>
            <person name="Dougan E. K."/>
            <person name="Rhodes N."/>
            <person name="Thang M."/>
            <person name="Chan C."/>
        </authorList>
    </citation>
    <scope>NUCLEOTIDE SEQUENCE</scope>
</reference>
<sequence>DYEVREELPLEEESWRRGGPLVPTILANPASRASPAGGAHSGVSYSLALHFLGLSGLPSGGWLQKDPEYEFIIQAGDGAKRLRPRIPAPPVPEGQGGVDEAELRELLPSANVSSVVRLEERLALRLSEPAPFVNIDVWEERVGLLDLGSKVPNRKHLGQCYVPLEQRFNRRKCTWSIVHKGEGGHGPSTEVGFLTC</sequence>
<comment type="caution">
    <text evidence="1">The sequence shown here is derived from an EMBL/GenBank/DDBJ whole genome shotgun (WGS) entry which is preliminary data.</text>
</comment>
<dbReference type="AlphaFoldDB" id="A0A813F827"/>
<proteinExistence type="predicted"/>
<feature type="non-terminal residue" evidence="1">
    <location>
        <position position="1"/>
    </location>
</feature>
<feature type="non-terminal residue" evidence="1">
    <location>
        <position position="196"/>
    </location>
</feature>
<dbReference type="Proteomes" id="UP000654075">
    <property type="component" value="Unassembled WGS sequence"/>
</dbReference>
<evidence type="ECO:0000313" key="2">
    <source>
        <dbReference type="Proteomes" id="UP000654075"/>
    </source>
</evidence>
<accession>A0A813F827</accession>
<evidence type="ECO:0000313" key="1">
    <source>
        <dbReference type="EMBL" id="CAE8606576.1"/>
    </source>
</evidence>
<keyword evidence="2" id="KW-1185">Reference proteome</keyword>